<feature type="compositionally biased region" description="Basic and acidic residues" evidence="1">
    <location>
        <begin position="1"/>
        <end position="10"/>
    </location>
</feature>
<evidence type="ECO:0000313" key="3">
    <source>
        <dbReference type="Proteomes" id="UP000215506"/>
    </source>
</evidence>
<evidence type="ECO:0000256" key="1">
    <source>
        <dbReference type="SAM" id="MobiDB-lite"/>
    </source>
</evidence>
<proteinExistence type="predicted"/>
<dbReference type="RefSeq" id="WP_262985066.1">
    <property type="nucleotide sequence ID" value="NZ_JAAXOR010000001.1"/>
</dbReference>
<gene>
    <name evidence="2" type="ORF">B7C42_04965</name>
</gene>
<sequence length="43" mass="4944">MYPKSSRDEMNSPAGQRLSTGVERSQHMLRRADRESGPLFRHA</sequence>
<keyword evidence="3" id="KW-1185">Reference proteome</keyword>
<feature type="compositionally biased region" description="Basic and acidic residues" evidence="1">
    <location>
        <begin position="24"/>
        <end position="36"/>
    </location>
</feature>
<evidence type="ECO:0000313" key="2">
    <source>
        <dbReference type="EMBL" id="OXR43079.1"/>
    </source>
</evidence>
<feature type="region of interest" description="Disordered" evidence="1">
    <location>
        <begin position="1"/>
        <end position="43"/>
    </location>
</feature>
<feature type="compositionally biased region" description="Polar residues" evidence="1">
    <location>
        <begin position="13"/>
        <end position="23"/>
    </location>
</feature>
<organism evidence="2 3">
    <name type="scientific">Nocardia cerradoensis</name>
    <dbReference type="NCBI Taxonomy" id="85688"/>
    <lineage>
        <taxon>Bacteria</taxon>
        <taxon>Bacillati</taxon>
        <taxon>Actinomycetota</taxon>
        <taxon>Actinomycetes</taxon>
        <taxon>Mycobacteriales</taxon>
        <taxon>Nocardiaceae</taxon>
        <taxon>Nocardia</taxon>
    </lineage>
</organism>
<comment type="caution">
    <text evidence="2">The sequence shown here is derived from an EMBL/GenBank/DDBJ whole genome shotgun (WGS) entry which is preliminary data.</text>
</comment>
<protein>
    <submittedName>
        <fullName evidence="2">Uncharacterized protein</fullName>
    </submittedName>
</protein>
<accession>A0A231H2K5</accession>
<dbReference type="EMBL" id="NGAF01000011">
    <property type="protein sequence ID" value="OXR43079.1"/>
    <property type="molecule type" value="Genomic_DNA"/>
</dbReference>
<dbReference type="AlphaFoldDB" id="A0A231H2K5"/>
<reference evidence="2 3" key="1">
    <citation type="submission" date="2017-07" db="EMBL/GenBank/DDBJ databases">
        <title>First draft Genome Sequence of Nocardia cerradoensis isolated from human infection.</title>
        <authorList>
            <person name="Carrasco G."/>
        </authorList>
    </citation>
    <scope>NUCLEOTIDE SEQUENCE [LARGE SCALE GENOMIC DNA]</scope>
    <source>
        <strain evidence="2 3">CNM20130759</strain>
    </source>
</reference>
<name>A0A231H2K5_9NOCA</name>
<dbReference type="Proteomes" id="UP000215506">
    <property type="component" value="Unassembled WGS sequence"/>
</dbReference>